<feature type="domain" description="POTRA" evidence="10">
    <location>
        <begin position="35"/>
        <end position="102"/>
    </location>
</feature>
<dbReference type="PROSITE" id="PS51779">
    <property type="entry name" value="POTRA"/>
    <property type="match status" value="5"/>
</dbReference>
<evidence type="ECO:0000256" key="4">
    <source>
        <dbReference type="ARBA" id="ARBA00022729"/>
    </source>
</evidence>
<dbReference type="EMBL" id="NPEV01000008">
    <property type="protein sequence ID" value="RAI28653.1"/>
    <property type="molecule type" value="Genomic_DNA"/>
</dbReference>
<dbReference type="InterPro" id="IPR039910">
    <property type="entry name" value="D15-like"/>
</dbReference>
<feature type="domain" description="POTRA" evidence="10">
    <location>
        <begin position="103"/>
        <end position="180"/>
    </location>
</feature>
<comment type="similarity">
    <text evidence="8">Belongs to the BamA family.</text>
</comment>
<comment type="subcellular location">
    <subcellularLocation>
        <location evidence="8">Cell outer membrane</location>
    </subcellularLocation>
    <subcellularLocation>
        <location evidence="1">Membrane</location>
    </subcellularLocation>
</comment>
<dbReference type="PIRSF" id="PIRSF006076">
    <property type="entry name" value="OM_assembly_OMP85"/>
    <property type="match status" value="1"/>
</dbReference>
<sequence length="807" mass="90364" precursor="true">MRVIGTALRATTIAALLLAVACVAQTFSVTSAVAAVVNRIDVTGNERVEDETVRAYMTVQPRRAYSDQDVDDSLRALYATGLFSDVAINKRGAVLVVSVTENALIYKVSFEGNDKYDDKMLLTQVKSKPRSVLSRAKVEADTQLLLELYRRKGRYRATVEPKIIKLAQNRVNLVFEINEGDKTGVARINFIGNHAFSDSRLRDVIKTRESGLLSFIRSTDSYDPSRLESDQEALREYYLRHGYADFRIISAVADLDRERNTFFVTFTVEEGEQYTIGEVNVQSSLASVGPEELASAVRTDPGDTYDSREVDKTLEDIVLEVSERGYAFAEVNPRGERDYENHTINITYHVDEGPRVYIERIDIRGNTRTRDYVIRRELDFAEGDAFNRVLINKAKRRLKNLGFFKDVAITTQRGSSADRVVIVVNVEEQATGELSFGAGYSSAEGVIGDVSITERNFLGRGQFVRAAVGGGESTRTYEFSFREPYFMGRRLSAGFDLYRRQYEETDYRSYEETTTGGNLTFGLPLNEEVQLNLTYSAYQRDFDVADELKDGCYMRKYNRGDPIPRSCDRNGDGKFDRNLDTDEASLAVKDAIGETFTSIIGYSLIYDTRDDIKRPRDGYYGKFQQEFAGVGGDVAFIRTTVEGRAYREIWADRGIVGMLKVKAGHIESLDDRLKLPDHFFLGGETIRGFGTKGIGPRDGMTRDALGGRYYIAGTAEATFPLPAVPSEIGLEGALFTDAGTLVDVDDSANFFRRVNVVGDNGDLRWAAGFGVIWHSPFGPIRADFAWPIVKSKWDETQVFRIGGGTQF</sequence>
<accession>A0A327JT73</accession>
<comment type="subunit">
    <text evidence="8">Part of the Bam complex.</text>
</comment>
<dbReference type="PANTHER" id="PTHR12815">
    <property type="entry name" value="SORTING AND ASSEMBLY MACHINERY SAMM50 PROTEIN FAMILY MEMBER"/>
    <property type="match status" value="1"/>
</dbReference>
<dbReference type="InterPro" id="IPR010827">
    <property type="entry name" value="BamA/TamA_POTRA"/>
</dbReference>
<evidence type="ECO:0000256" key="1">
    <source>
        <dbReference type="ARBA" id="ARBA00004370"/>
    </source>
</evidence>
<proteinExistence type="inferred from homology"/>
<keyword evidence="6 8" id="KW-0472">Membrane</keyword>
<keyword evidence="2 8" id="KW-1134">Transmembrane beta strand</keyword>
<dbReference type="Gene3D" id="3.10.20.310">
    <property type="entry name" value="membrane protein fhac"/>
    <property type="match status" value="5"/>
</dbReference>
<evidence type="ECO:0000256" key="8">
    <source>
        <dbReference type="HAMAP-Rule" id="MF_01430"/>
    </source>
</evidence>
<evidence type="ECO:0000256" key="2">
    <source>
        <dbReference type="ARBA" id="ARBA00022452"/>
    </source>
</evidence>
<keyword evidence="4 8" id="KW-0732">Signal</keyword>
<name>A0A327JT73_9HYPH</name>
<feature type="chain" id="PRO_5016472029" description="Outer membrane protein assembly factor BamA" evidence="8">
    <location>
        <begin position="35"/>
        <end position="807"/>
    </location>
</feature>
<dbReference type="GO" id="GO:0051205">
    <property type="term" value="P:protein insertion into membrane"/>
    <property type="evidence" value="ECO:0007669"/>
    <property type="project" value="UniProtKB-UniRule"/>
</dbReference>
<feature type="domain" description="POTRA" evidence="10">
    <location>
        <begin position="274"/>
        <end position="353"/>
    </location>
</feature>
<dbReference type="InterPro" id="IPR034746">
    <property type="entry name" value="POTRA"/>
</dbReference>
<comment type="caution">
    <text evidence="11">The sequence shown here is derived from an EMBL/GenBank/DDBJ whole genome shotgun (WGS) entry which is preliminary data.</text>
</comment>
<evidence type="ECO:0000256" key="9">
    <source>
        <dbReference type="NCBIfam" id="TIGR03303"/>
    </source>
</evidence>
<dbReference type="Pfam" id="PF01103">
    <property type="entry name" value="Omp85"/>
    <property type="match status" value="1"/>
</dbReference>
<evidence type="ECO:0000259" key="10">
    <source>
        <dbReference type="PROSITE" id="PS51779"/>
    </source>
</evidence>
<keyword evidence="7 8" id="KW-0998">Cell outer membrane</keyword>
<feature type="domain" description="POTRA" evidence="10">
    <location>
        <begin position="183"/>
        <end position="271"/>
    </location>
</feature>
<dbReference type="AlphaFoldDB" id="A0A327JT73"/>
<dbReference type="GO" id="GO:0043165">
    <property type="term" value="P:Gram-negative-bacterium-type cell outer membrane assembly"/>
    <property type="evidence" value="ECO:0007669"/>
    <property type="project" value="UniProtKB-UniRule"/>
</dbReference>
<feature type="domain" description="POTRA" evidence="10">
    <location>
        <begin position="356"/>
        <end position="429"/>
    </location>
</feature>
<organism evidence="11 12">
    <name type="scientific">Rhodobium orientis</name>
    <dbReference type="NCBI Taxonomy" id="34017"/>
    <lineage>
        <taxon>Bacteria</taxon>
        <taxon>Pseudomonadati</taxon>
        <taxon>Pseudomonadota</taxon>
        <taxon>Alphaproteobacteria</taxon>
        <taxon>Hyphomicrobiales</taxon>
        <taxon>Rhodobiaceae</taxon>
        <taxon>Rhodobium</taxon>
    </lineage>
</organism>
<evidence type="ECO:0000313" key="12">
    <source>
        <dbReference type="Proteomes" id="UP000249299"/>
    </source>
</evidence>
<gene>
    <name evidence="8 11" type="primary">bamA</name>
    <name evidence="11" type="ORF">CH339_05880</name>
</gene>
<feature type="signal peptide" evidence="8">
    <location>
        <begin position="1"/>
        <end position="34"/>
    </location>
</feature>
<dbReference type="NCBIfam" id="TIGR03303">
    <property type="entry name" value="OM_YaeT"/>
    <property type="match status" value="1"/>
</dbReference>
<reference evidence="11 12" key="1">
    <citation type="submission" date="2017-07" db="EMBL/GenBank/DDBJ databases">
        <title>Draft Genome Sequences of Select Purple Nonsulfur Bacteria.</title>
        <authorList>
            <person name="Lasarre B."/>
            <person name="Mckinlay J.B."/>
        </authorList>
    </citation>
    <scope>NUCLEOTIDE SEQUENCE [LARGE SCALE GENOMIC DNA]</scope>
    <source>
        <strain evidence="11 12">DSM 11290</strain>
    </source>
</reference>
<evidence type="ECO:0000256" key="6">
    <source>
        <dbReference type="ARBA" id="ARBA00023136"/>
    </source>
</evidence>
<keyword evidence="5 8" id="KW-0677">Repeat</keyword>
<dbReference type="GO" id="GO:0009279">
    <property type="term" value="C:cell outer membrane"/>
    <property type="evidence" value="ECO:0007669"/>
    <property type="project" value="UniProtKB-SubCell"/>
</dbReference>
<dbReference type="OrthoDB" id="9803054at2"/>
<evidence type="ECO:0000256" key="3">
    <source>
        <dbReference type="ARBA" id="ARBA00022692"/>
    </source>
</evidence>
<dbReference type="Proteomes" id="UP000249299">
    <property type="component" value="Unassembled WGS sequence"/>
</dbReference>
<dbReference type="Pfam" id="PF07244">
    <property type="entry name" value="POTRA"/>
    <property type="match status" value="5"/>
</dbReference>
<dbReference type="HAMAP" id="MF_01430">
    <property type="entry name" value="OM_assembly_BamA"/>
    <property type="match status" value="1"/>
</dbReference>
<protein>
    <recommendedName>
        <fullName evidence="8 9">Outer membrane protein assembly factor BamA</fullName>
    </recommendedName>
</protein>
<evidence type="ECO:0000313" key="11">
    <source>
        <dbReference type="EMBL" id="RAI28653.1"/>
    </source>
</evidence>
<keyword evidence="12" id="KW-1185">Reference proteome</keyword>
<dbReference type="Gene3D" id="2.40.160.50">
    <property type="entry name" value="membrane protein fhac: a member of the omp85/tpsb transporter family"/>
    <property type="match status" value="1"/>
</dbReference>
<comment type="function">
    <text evidence="8">Part of the outer membrane protein assembly complex, which is involved in assembly and insertion of beta-barrel proteins into the outer membrane.</text>
</comment>
<dbReference type="PROSITE" id="PS51257">
    <property type="entry name" value="PROKAR_LIPOPROTEIN"/>
    <property type="match status" value="1"/>
</dbReference>
<dbReference type="InterPro" id="IPR023707">
    <property type="entry name" value="OM_assembly_BamA"/>
</dbReference>
<evidence type="ECO:0000256" key="5">
    <source>
        <dbReference type="ARBA" id="ARBA00022737"/>
    </source>
</evidence>
<evidence type="ECO:0000256" key="7">
    <source>
        <dbReference type="ARBA" id="ARBA00023237"/>
    </source>
</evidence>
<dbReference type="PANTHER" id="PTHR12815:SF23">
    <property type="entry name" value="OUTER MEMBRANE PROTEIN ASSEMBLY FACTOR BAMA"/>
    <property type="match status" value="1"/>
</dbReference>
<keyword evidence="3 8" id="KW-0812">Transmembrane</keyword>
<dbReference type="InterPro" id="IPR000184">
    <property type="entry name" value="Bac_surfAg_D15"/>
</dbReference>